<reference evidence="8 9" key="1">
    <citation type="journal article" date="2018" name="Gigascience">
        <title>Genomes of trombidid mites reveal novel predicted allergens and laterally-transferred genes associated with secondary metabolism.</title>
        <authorList>
            <person name="Dong X."/>
            <person name="Chaisiri K."/>
            <person name="Xia D."/>
            <person name="Armstrong S.D."/>
            <person name="Fang Y."/>
            <person name="Donnelly M.J."/>
            <person name="Kadowaki T."/>
            <person name="McGarry J.W."/>
            <person name="Darby A.C."/>
            <person name="Makepeace B.L."/>
        </authorList>
    </citation>
    <scope>NUCLEOTIDE SEQUENCE [LARGE SCALE GENOMIC DNA]</scope>
    <source>
        <strain evidence="8">UoL-WK</strain>
    </source>
</reference>
<dbReference type="STRING" id="1965070.A0A3S3S0G3"/>
<dbReference type="EMBL" id="NCKU01006748">
    <property type="protein sequence ID" value="RWS03196.1"/>
    <property type="molecule type" value="Genomic_DNA"/>
</dbReference>
<organism evidence="8 9">
    <name type="scientific">Dinothrombium tinctorium</name>
    <dbReference type="NCBI Taxonomy" id="1965070"/>
    <lineage>
        <taxon>Eukaryota</taxon>
        <taxon>Metazoa</taxon>
        <taxon>Ecdysozoa</taxon>
        <taxon>Arthropoda</taxon>
        <taxon>Chelicerata</taxon>
        <taxon>Arachnida</taxon>
        <taxon>Acari</taxon>
        <taxon>Acariformes</taxon>
        <taxon>Trombidiformes</taxon>
        <taxon>Prostigmata</taxon>
        <taxon>Anystina</taxon>
        <taxon>Parasitengona</taxon>
        <taxon>Trombidioidea</taxon>
        <taxon>Trombidiidae</taxon>
        <taxon>Dinothrombium</taxon>
    </lineage>
</organism>
<proteinExistence type="inferred from homology"/>
<feature type="active site" description="Nucleophile" evidence="3">
    <location>
        <position position="28"/>
    </location>
</feature>
<evidence type="ECO:0000256" key="5">
    <source>
        <dbReference type="PIRSR" id="PIRSR000915-3"/>
    </source>
</evidence>
<keyword evidence="5" id="KW-0460">Magnesium</keyword>
<dbReference type="Pfam" id="PF13344">
    <property type="entry name" value="Hydrolase_6"/>
    <property type="match status" value="1"/>
</dbReference>
<dbReference type="Pfam" id="PF13242">
    <property type="entry name" value="Hydrolase_like"/>
    <property type="match status" value="1"/>
</dbReference>
<evidence type="ECO:0000256" key="2">
    <source>
        <dbReference type="PIRNR" id="PIRNR000915"/>
    </source>
</evidence>
<dbReference type="InterPro" id="IPR006357">
    <property type="entry name" value="HAD-SF_hydro_IIA"/>
</dbReference>
<dbReference type="PANTHER" id="PTHR19288">
    <property type="entry name" value="4-NITROPHENYLPHOSPHATASE-RELATED"/>
    <property type="match status" value="1"/>
</dbReference>
<feature type="active site" description="Proton donor" evidence="3">
    <location>
        <position position="30"/>
    </location>
</feature>
<evidence type="ECO:0000313" key="7">
    <source>
        <dbReference type="EMBL" id="RWS04349.1"/>
    </source>
</evidence>
<dbReference type="EMBL" id="NCKU01005618">
    <property type="protein sequence ID" value="RWS04349.1"/>
    <property type="molecule type" value="Genomic_DNA"/>
</dbReference>
<dbReference type="AlphaFoldDB" id="A0A3S3S0G3"/>
<dbReference type="PANTHER" id="PTHR19288:SF93">
    <property type="entry name" value="FI11325P-RELATED"/>
    <property type="match status" value="1"/>
</dbReference>
<protein>
    <submittedName>
        <fullName evidence="8">Phosphoglycolate phosphatase-like protein</fullName>
    </submittedName>
</protein>
<gene>
    <name evidence="7" type="ORF">B4U79_10404</name>
    <name evidence="6" type="ORF">B4U79_15440</name>
    <name evidence="8" type="ORF">B4U79_15989</name>
</gene>
<feature type="binding site" evidence="5">
    <location>
        <position position="30"/>
    </location>
    <ligand>
        <name>Mg(2+)</name>
        <dbReference type="ChEBI" id="CHEBI:18420"/>
    </ligand>
</feature>
<dbReference type="PIRSF" id="PIRSF000915">
    <property type="entry name" value="PGP-type_phosphatase"/>
    <property type="match status" value="1"/>
</dbReference>
<evidence type="ECO:0000256" key="1">
    <source>
        <dbReference type="ARBA" id="ARBA00022801"/>
    </source>
</evidence>
<feature type="binding site" evidence="5">
    <location>
        <position position="28"/>
    </location>
    <ligand>
        <name>Mg(2+)</name>
        <dbReference type="ChEBI" id="CHEBI:18420"/>
    </ligand>
</feature>
<dbReference type="GO" id="GO:0016791">
    <property type="term" value="F:phosphatase activity"/>
    <property type="evidence" value="ECO:0007669"/>
    <property type="project" value="InterPro"/>
</dbReference>
<feature type="binding site" evidence="4">
    <location>
        <position position="222"/>
    </location>
    <ligand>
        <name>substrate</name>
    </ligand>
</feature>
<feature type="binding site" evidence="5">
    <location>
        <position position="248"/>
    </location>
    <ligand>
        <name>Mg(2+)</name>
        <dbReference type="ChEBI" id="CHEBI:18420"/>
    </ligand>
</feature>
<dbReference type="Proteomes" id="UP000285301">
    <property type="component" value="Unassembled WGS sequence"/>
</dbReference>
<evidence type="ECO:0000256" key="4">
    <source>
        <dbReference type="PIRSR" id="PIRSR000915-2"/>
    </source>
</evidence>
<dbReference type="GO" id="GO:0005737">
    <property type="term" value="C:cytoplasm"/>
    <property type="evidence" value="ECO:0007669"/>
    <property type="project" value="TreeGrafter"/>
</dbReference>
<evidence type="ECO:0000313" key="8">
    <source>
        <dbReference type="EMBL" id="RWS07456.1"/>
    </source>
</evidence>
<dbReference type="NCBIfam" id="TIGR01460">
    <property type="entry name" value="HAD-SF-IIA"/>
    <property type="match status" value="1"/>
</dbReference>
<dbReference type="OrthoDB" id="413953at2759"/>
<dbReference type="SUPFAM" id="SSF56784">
    <property type="entry name" value="HAD-like"/>
    <property type="match status" value="1"/>
</dbReference>
<dbReference type="InterPro" id="IPR023214">
    <property type="entry name" value="HAD_sf"/>
</dbReference>
<reference evidence="8" key="2">
    <citation type="submission" date="2018-11" db="EMBL/GenBank/DDBJ databases">
        <title>Trombidioid mite genomics.</title>
        <authorList>
            <person name="Dong X."/>
        </authorList>
    </citation>
    <scope>NUCLEOTIDE SEQUENCE</scope>
    <source>
        <strain evidence="8">UoL-WK</strain>
    </source>
</reference>
<comment type="caution">
    <text evidence="8">The sequence shown here is derived from an EMBL/GenBank/DDBJ whole genome shotgun (WGS) entry which is preliminary data.</text>
</comment>
<dbReference type="GO" id="GO:0046872">
    <property type="term" value="F:metal ion binding"/>
    <property type="evidence" value="ECO:0007669"/>
    <property type="project" value="UniProtKB-KW"/>
</dbReference>
<evidence type="ECO:0000313" key="6">
    <source>
        <dbReference type="EMBL" id="RWS03196.1"/>
    </source>
</evidence>
<keyword evidence="9" id="KW-1185">Reference proteome</keyword>
<dbReference type="EMBL" id="NCKU01003471">
    <property type="protein sequence ID" value="RWS07456.1"/>
    <property type="molecule type" value="Genomic_DNA"/>
</dbReference>
<comment type="cofactor">
    <cofactor evidence="5">
        <name>Mg(2+)</name>
        <dbReference type="ChEBI" id="CHEBI:18420"/>
    </cofactor>
    <text evidence="5">Divalent metal ions. Mg(2+) is the most effective.</text>
</comment>
<dbReference type="InterPro" id="IPR006349">
    <property type="entry name" value="PGP_euk"/>
</dbReference>
<dbReference type="Gene3D" id="3.40.50.1000">
    <property type="entry name" value="HAD superfamily/HAD-like"/>
    <property type="match status" value="2"/>
</dbReference>
<evidence type="ECO:0000313" key="9">
    <source>
        <dbReference type="Proteomes" id="UP000285301"/>
    </source>
</evidence>
<evidence type="ECO:0000256" key="3">
    <source>
        <dbReference type="PIRSR" id="PIRSR000915-1"/>
    </source>
</evidence>
<accession>A0A3S3S0G3</accession>
<comment type="similarity">
    <text evidence="2">Belongs to the HAD-like hydrolase superfamily.</text>
</comment>
<name>A0A3S3S0G3_9ACAR</name>
<sequence length="307" mass="34106">MKPSNIIDLNDRKAVEDFVNRFDYIICDCDGVLWIDKDVIPGAPQTLNKLRSLGKKIIFATNNSTKTREEFLNKLKTFGFVANLKELFPSSYTTAIYLQMIKFSGKVYILGSSGIAKELAKVHIESFGVGPDETPSNWSPGMADFDLDPNVKAVAVGFDNQLSFPKLAKACSYVKNPKCLFIATNRDETYPSSKPEVVVPGPGALVSAIETVTGRESISLGKPGTFFFDCIRYIHPEIDPKRTVMIGDRLTTDMVFGHNNGLKTFHVQTGIGTFEEMIDFARSDKSEDQLCVPEYYAKSLAQILPFL</sequence>
<dbReference type="NCBIfam" id="TIGR01452">
    <property type="entry name" value="PGP_euk"/>
    <property type="match status" value="1"/>
</dbReference>
<keyword evidence="1 2" id="KW-0378">Hydrolase</keyword>
<keyword evidence="5" id="KW-0479">Metal-binding</keyword>
<dbReference type="InterPro" id="IPR036412">
    <property type="entry name" value="HAD-like_sf"/>
</dbReference>